<evidence type="ECO:0000313" key="2">
    <source>
        <dbReference type="EMBL" id="MBC2600891.1"/>
    </source>
</evidence>
<dbReference type="EMBL" id="JACHVA010000040">
    <property type="protein sequence ID" value="MBC2600891.1"/>
    <property type="molecule type" value="Genomic_DNA"/>
</dbReference>
<dbReference type="Pfam" id="PF06094">
    <property type="entry name" value="GGACT"/>
    <property type="match status" value="1"/>
</dbReference>
<dbReference type="InterPro" id="IPR036568">
    <property type="entry name" value="GGCT-like_sf"/>
</dbReference>
<dbReference type="Gene3D" id="3.10.490.10">
    <property type="entry name" value="Gamma-glutamyl cyclotransferase-like"/>
    <property type="match status" value="1"/>
</dbReference>
<evidence type="ECO:0000313" key="3">
    <source>
        <dbReference type="Proteomes" id="UP000525652"/>
    </source>
</evidence>
<dbReference type="SUPFAM" id="SSF110857">
    <property type="entry name" value="Gamma-glutamyl cyclotransferase-like"/>
    <property type="match status" value="1"/>
</dbReference>
<dbReference type="GO" id="GO:0016740">
    <property type="term" value="F:transferase activity"/>
    <property type="evidence" value="ECO:0007669"/>
    <property type="project" value="UniProtKB-KW"/>
</dbReference>
<reference evidence="2 3" key="1">
    <citation type="submission" date="2020-07" db="EMBL/GenBank/DDBJ databases">
        <authorList>
            <person name="Feng X."/>
        </authorList>
    </citation>
    <scope>NUCLEOTIDE SEQUENCE [LARGE SCALE GENOMIC DNA]</scope>
    <source>
        <strain evidence="2 3">JCM14086</strain>
    </source>
</reference>
<proteinExistence type="predicted"/>
<organism evidence="2 3">
    <name type="scientific">Puniceicoccus vermicola</name>
    <dbReference type="NCBI Taxonomy" id="388746"/>
    <lineage>
        <taxon>Bacteria</taxon>
        <taxon>Pseudomonadati</taxon>
        <taxon>Verrucomicrobiota</taxon>
        <taxon>Opitutia</taxon>
        <taxon>Puniceicoccales</taxon>
        <taxon>Puniceicoccaceae</taxon>
        <taxon>Puniceicoccus</taxon>
    </lineage>
</organism>
<dbReference type="InterPro" id="IPR009288">
    <property type="entry name" value="AIG2-like_dom"/>
</dbReference>
<keyword evidence="2" id="KW-0808">Transferase</keyword>
<feature type="domain" description="Gamma-glutamylcyclotransferase AIG2-like" evidence="1">
    <location>
        <begin position="14"/>
        <end position="141"/>
    </location>
</feature>
<gene>
    <name evidence="2" type="ORF">H5P30_03760</name>
</gene>
<keyword evidence="3" id="KW-1185">Reference proteome</keyword>
<evidence type="ECO:0000259" key="1">
    <source>
        <dbReference type="Pfam" id="PF06094"/>
    </source>
</evidence>
<accession>A0A7X1E3B4</accession>
<dbReference type="AlphaFoldDB" id="A0A7X1E3B4"/>
<sequence>MSTSEIGWFEDLQVFVYGTLKPGGFYWPQFCEGKVEQWWPARVRGQVYHLSVGYPAAQFGGDRWIYGFILKLRDIAALKGIDSLEGFDPENPSVEANDYVRLRVDVERCDVEKTERVWSYEMSREKIQREGGILVESGDWSGSAGSET</sequence>
<dbReference type="RefSeq" id="WP_185691626.1">
    <property type="nucleotide sequence ID" value="NZ_JACHVA010000040.1"/>
</dbReference>
<comment type="caution">
    <text evidence="2">The sequence shown here is derived from an EMBL/GenBank/DDBJ whole genome shotgun (WGS) entry which is preliminary data.</text>
</comment>
<dbReference type="InterPro" id="IPR013024">
    <property type="entry name" value="GGCT-like"/>
</dbReference>
<protein>
    <submittedName>
        <fullName evidence="2">Gamma-glutamylcyclotransferase</fullName>
    </submittedName>
</protein>
<dbReference type="CDD" id="cd06661">
    <property type="entry name" value="GGCT_like"/>
    <property type="match status" value="1"/>
</dbReference>
<dbReference type="Proteomes" id="UP000525652">
    <property type="component" value="Unassembled WGS sequence"/>
</dbReference>
<name>A0A7X1E3B4_9BACT</name>